<evidence type="ECO:0000256" key="8">
    <source>
        <dbReference type="PROSITE-ProRule" id="PRU01363"/>
    </source>
</evidence>
<dbReference type="InterPro" id="IPR049900">
    <property type="entry name" value="PKS_mFAS_DH"/>
</dbReference>
<sequence length="2558" mass="281253">MHSSFESSKGDVVMPIAIIGMSFRGPGDAVDLDSFYRMIYDAREAWGPVPRSKWNNDAFYHPDANHNGTSNIGAGHYFSADLSRFDAPFFNMTHDEAKALDPQQRLLLECSYECLESAGVSLKAVSGSNTSVFVGSFTNDYTDMLLRDPETVPLYQATGSGHSRAILSNRLSYFYDFHGPSVTIDTACSASLVALHMACQSLRTGESEQAIVAGVNVILSHEMSISMSRMRFFSPDGRCHTFDDRANGYGRGEGVGCVLLKPLSVALRDADPIRGIIRSTGINQDGKTAGITLPNPSAQEALLRHVYNAAALDPINTDYVECHGTGTRAGDYAELSAIANVFCTKRTPENPLVVASVKTNVGHLEGASGIAGLIKVILMMEKKTILPHRNFEIPNKQIPFEKWNLKVPTRPQHWDARGPRRASINSFGYGGTNAHAIVEEAGQYLAFLGREIGIEQDIAKPQTNGVPIPESSSHSSMSSLVYALSSADPVSGTSYANRLSSYIEGLEHLPKRFPSDLAYTVGKRSSNLRWKAAVAAQSVRDLTSLLKSGAVQFSQSMIKDPVVGFVFTGQGAQWHAMGRELMCAYPVYREVITRAGECLRWLGATWDLTAELSKSAELSQLNKALLSQPICTAVQIGLVELLGSWNISPTSVCGHSSGEIAAAYAVGALSLEDAMKVAYFRGVVSEKLSYNSDGKGGMMAVGLSEQGVLPFLERLKEGKVTVACVNSPSSITVSGDGAGIEELQRYLAGQEIFARRLNVSVAYHSQQMAQVASEYWNMIANITIQPVNSRVQFFSSVYGDLVDSSELGPDYWVSNLLGQVKFAKALKNLCLGTLAPGKPHGRRSKSAVNILVEVGPHSALSGPIKDILRDEQKLHRSEIIYSPTLVRNTDAVVSCHQLTCKLITAGCQVDLVKLNRIDPKKSMILMDLPSYAWNHSRSYWAEPRLSTSWRTSSHPRHDLLGSMCRDSNPLQPQWRCILRTSELPWIKDHRILSEAVFPAAGFLAMAVEAMREHAKTQSIVPVGFYLREFTISHALIFPSALEESEVMISLKPYSESIRAPSNKWYEFSVVSVNEQNRWTEHCRGLVGFRKDGLVENDVNGDFRAQAEEESLDSLLCDFKVSCKARVDPRKLYERLQLLGLDYGETFTNIKDISVMPNKSRCIVTIPNTRAIMPYEYESSFLVHPATLDSIIQTLFPAIESGLGTLRSPALPVFAKEVYIDNDFPRYTGQDLEVLTTVVANNAREHTASMTVVGGQMSSKKVALSICDLKCADINPTAVQGGDSPAIVQPVYKVNWREDVDLLTPDNISDICSGVWDQSQEEGILARERAAFYYMEQVLLEIRPEEVAQFRDYHRQFWDCMNMRVQEIRRKKGGVKAESWINATSDSRARFLEEIKSHGDEGRLLCHVGQNLARILRQQVEPLQFMFEDGYMDDYYATNIQLNMSHEAAARYMELLAHKNPSMSILEIGAGTGGSTLHLLQALDRVTNNRAHLSRYCFTDISKAFFQSAREKFHKWESMLEFRVLDIEKDPTEQGYMAHKYDVVIADNVLHATKKIQDTLQNVRKLLKPGGKLILVELVRESLSSITIFGTLPGWWAGRENGRPHGPSMLSTQWHSLLKQTGFSGLDADVRGPEAESMQLSSMMASTAVVNPAKLSTTADVVVTANLTCGEISLHCLKDRLVPLVKSVSSATLTTVEPQGKVCIILDDFTNSYFSNPTREQFEGIKRISTAAAGILWIVRGGNISVPNPAANFITGFARTIRSENPDKLVGVLDLSDAQLACPCASANQVIKVFEALFTEKSVKTGASDVEFAECDGRIFIPRLVEDSQAKERISYTLSRTACEYREFCNSRRPLKIEVSTPGLLDSIRFVDDHRLQAQLAPDCVEIQVQASGLNFKDVMIAVGQIDYEPLGLEYSGTVTSIGEQVQNILPGDRVCGYSCGTIASVIREKAAAVQKIPDSMSFETAASLPIIFCTAYFAVHRAAAVKSGDKVLIHAASGGLGQALIQLCQMSGAEIYATVGNKVKKDFLISTFNIDKDHILFSRDTSFAKDIKRLTHGRGVDVIMNSLASDMLRLTWECIAPFGRFVELGARDYTVNSRLEMAQFQHNVSFTVVNLASLIREKPWEAAAVWASVMNLAREKQIKPPSPLTTFGASEVEKALRTMQTGKHMGKLVIVPSPKEVVKALPLSESTLLFRPDASYVLVGAFGNLGRLLAFWMVDHGVRHLILFSRSGKKSSEAQATVESLEKRGVTVTAPACDISDASQLSECLGTASSMPPIRGMIHAAAVWHDTHLEHLEYDDFNSIVWPKVRGTWNLHNYLPKDMDFFFLVSSSVGVTGVASQAAYAGASTFLASFAAYRRGLGLPAVSVDFGIILGTTLGNNAELVSNTGRQGVRALSEEEFLATVSSAVPDGGYDSCHIITGLKAWEESLSLVYREPRFSHMQSSRDQSTAWGDSEEAPSLDRLRAKLRQVKTMDDAIEMISEGIISKLSALSMVPINDIQLSQTLSSYGVDSLVAVELRNWIFSELDTTVSVLEILANDAISSFAEKVASKSKLLNV</sequence>
<proteinExistence type="predicted"/>
<keyword evidence="4" id="KW-0521">NADP</keyword>
<dbReference type="GO" id="GO:0006633">
    <property type="term" value="P:fatty acid biosynthetic process"/>
    <property type="evidence" value="ECO:0007669"/>
    <property type="project" value="InterPro"/>
</dbReference>
<dbReference type="CDD" id="cd05195">
    <property type="entry name" value="enoyl_red"/>
    <property type="match status" value="1"/>
</dbReference>
<dbReference type="InterPro" id="IPR013968">
    <property type="entry name" value="PKS_KR"/>
</dbReference>
<dbReference type="InterPro" id="IPR032821">
    <property type="entry name" value="PKS_assoc"/>
</dbReference>
<dbReference type="InterPro" id="IPR013154">
    <property type="entry name" value="ADH-like_N"/>
</dbReference>
<dbReference type="InterPro" id="IPR018201">
    <property type="entry name" value="Ketoacyl_synth_AS"/>
</dbReference>
<dbReference type="InterPro" id="IPR013217">
    <property type="entry name" value="Methyltransf_12"/>
</dbReference>
<dbReference type="Gene3D" id="3.90.180.10">
    <property type="entry name" value="Medium-chain alcohol dehydrogenases, catalytic domain"/>
    <property type="match status" value="1"/>
</dbReference>
<keyword evidence="7" id="KW-0012">Acyltransferase</keyword>
<dbReference type="PROSITE" id="PS00606">
    <property type="entry name" value="KS3_1"/>
    <property type="match status" value="1"/>
</dbReference>
<dbReference type="GO" id="GO:0016491">
    <property type="term" value="F:oxidoreductase activity"/>
    <property type="evidence" value="ECO:0007669"/>
    <property type="project" value="UniProtKB-KW"/>
</dbReference>
<keyword evidence="1" id="KW-0596">Phosphopantetheine</keyword>
<keyword evidence="3" id="KW-0808">Transferase</keyword>
<dbReference type="GO" id="GO:0004312">
    <property type="term" value="F:fatty acid synthase activity"/>
    <property type="evidence" value="ECO:0007669"/>
    <property type="project" value="TreeGrafter"/>
</dbReference>
<dbReference type="Pfam" id="PF08240">
    <property type="entry name" value="ADH_N"/>
    <property type="match status" value="1"/>
</dbReference>
<dbReference type="InterPro" id="IPR014043">
    <property type="entry name" value="Acyl_transferase_dom"/>
</dbReference>
<dbReference type="FunFam" id="3.40.50.720:FF:000209">
    <property type="entry name" value="Polyketide synthase Pks12"/>
    <property type="match status" value="1"/>
</dbReference>
<dbReference type="InterPro" id="IPR009081">
    <property type="entry name" value="PP-bd_ACP"/>
</dbReference>
<dbReference type="Gene3D" id="3.40.50.720">
    <property type="entry name" value="NAD(P)-binding Rossmann-like Domain"/>
    <property type="match status" value="2"/>
</dbReference>
<dbReference type="InterPro" id="IPR049552">
    <property type="entry name" value="PKS_DH_N"/>
</dbReference>
<dbReference type="Pfam" id="PF23114">
    <property type="entry name" value="NAD-bd_HRPKS_sdrA"/>
    <property type="match status" value="1"/>
</dbReference>
<dbReference type="SUPFAM" id="SSF55048">
    <property type="entry name" value="Probable ACP-binding domain of malonyl-CoA ACP transacylase"/>
    <property type="match status" value="1"/>
</dbReference>
<dbReference type="InterPro" id="IPR036736">
    <property type="entry name" value="ACP-like_sf"/>
</dbReference>
<dbReference type="InterPro" id="IPR057326">
    <property type="entry name" value="KR_dom"/>
</dbReference>
<dbReference type="CDD" id="cd02440">
    <property type="entry name" value="AdoMet_MTases"/>
    <property type="match status" value="1"/>
</dbReference>
<dbReference type="InterPro" id="IPR006162">
    <property type="entry name" value="Ppantetheine_attach_site"/>
</dbReference>
<dbReference type="PROSITE" id="PS52004">
    <property type="entry name" value="KS3_2"/>
    <property type="match status" value="1"/>
</dbReference>
<keyword evidence="5" id="KW-0560">Oxidoreductase</keyword>
<dbReference type="SUPFAM" id="SSF52151">
    <property type="entry name" value="FabD/lysophospholipase-like"/>
    <property type="match status" value="1"/>
</dbReference>
<dbReference type="Pfam" id="PF08659">
    <property type="entry name" value="KR"/>
    <property type="match status" value="1"/>
</dbReference>
<dbReference type="Pfam" id="PF02801">
    <property type="entry name" value="Ketoacyl-synt_C"/>
    <property type="match status" value="1"/>
</dbReference>
<dbReference type="SUPFAM" id="SSF50129">
    <property type="entry name" value="GroES-like"/>
    <property type="match status" value="1"/>
</dbReference>
<feature type="active site" description="Proton donor; for dehydratase activity" evidence="8">
    <location>
        <position position="1188"/>
    </location>
</feature>
<dbReference type="FunFam" id="3.40.366.10:FF:000002">
    <property type="entry name" value="Probable polyketide synthase 2"/>
    <property type="match status" value="1"/>
</dbReference>
<dbReference type="Proteomes" id="UP000541154">
    <property type="component" value="Unassembled WGS sequence"/>
</dbReference>
<dbReference type="InterPro" id="IPR016039">
    <property type="entry name" value="Thiolase-like"/>
</dbReference>
<dbReference type="InterPro" id="IPR036291">
    <property type="entry name" value="NAD(P)-bd_dom_sf"/>
</dbReference>
<dbReference type="SMART" id="SM00825">
    <property type="entry name" value="PKS_KS"/>
    <property type="match status" value="1"/>
</dbReference>
<feature type="domain" description="Carrier" evidence="9">
    <location>
        <begin position="2476"/>
        <end position="2553"/>
    </location>
</feature>
<dbReference type="Pfam" id="PF23297">
    <property type="entry name" value="ACP_SdgA_C"/>
    <property type="match status" value="1"/>
</dbReference>
<feature type="region of interest" description="N-terminal hotdog fold" evidence="8">
    <location>
        <begin position="957"/>
        <end position="1093"/>
    </location>
</feature>
<evidence type="ECO:0000313" key="13">
    <source>
        <dbReference type="Proteomes" id="UP000541154"/>
    </source>
</evidence>
<dbReference type="InterPro" id="IPR050091">
    <property type="entry name" value="PKS_NRPS_Biosynth_Enz"/>
</dbReference>
<dbReference type="CDD" id="cd00833">
    <property type="entry name" value="PKS"/>
    <property type="match status" value="1"/>
</dbReference>
<dbReference type="InterPro" id="IPR020807">
    <property type="entry name" value="PKS_DH"/>
</dbReference>
<evidence type="ECO:0000313" key="12">
    <source>
        <dbReference type="EMBL" id="KAF5862322.1"/>
    </source>
</evidence>
<dbReference type="GO" id="GO:0030639">
    <property type="term" value="P:polyketide biosynthetic process"/>
    <property type="evidence" value="ECO:0007669"/>
    <property type="project" value="UniProtKB-ARBA"/>
</dbReference>
<dbReference type="Pfam" id="PF16197">
    <property type="entry name" value="KAsynt_C_assoc"/>
    <property type="match status" value="1"/>
</dbReference>
<dbReference type="InterPro" id="IPR056501">
    <property type="entry name" value="NAD-bd_HRPKS_sdrA"/>
</dbReference>
<dbReference type="InterPro" id="IPR029063">
    <property type="entry name" value="SAM-dependent_MTases_sf"/>
</dbReference>
<dbReference type="SUPFAM" id="SSF47336">
    <property type="entry name" value="ACP-like"/>
    <property type="match status" value="1"/>
</dbReference>
<evidence type="ECO:0000256" key="4">
    <source>
        <dbReference type="ARBA" id="ARBA00022857"/>
    </source>
</evidence>
<dbReference type="InterPro" id="IPR042104">
    <property type="entry name" value="PKS_dehydratase_sf"/>
</dbReference>
<dbReference type="SUPFAM" id="SSF53901">
    <property type="entry name" value="Thiolase-like"/>
    <property type="match status" value="1"/>
</dbReference>
<dbReference type="InterPro" id="IPR011032">
    <property type="entry name" value="GroES-like_sf"/>
</dbReference>
<dbReference type="Pfam" id="PF00698">
    <property type="entry name" value="Acyl_transf_1"/>
    <property type="match status" value="1"/>
</dbReference>
<dbReference type="Gene3D" id="3.40.50.150">
    <property type="entry name" value="Vaccinia Virus protein VP39"/>
    <property type="match status" value="1"/>
</dbReference>
<dbReference type="PANTHER" id="PTHR43775:SF29">
    <property type="entry name" value="ASPERFURANONE POLYKETIDE SYNTHASE AFOG-RELATED"/>
    <property type="match status" value="1"/>
</dbReference>
<dbReference type="SMART" id="SM00826">
    <property type="entry name" value="PKS_DH"/>
    <property type="match status" value="1"/>
</dbReference>
<dbReference type="PROSITE" id="PS50075">
    <property type="entry name" value="CARRIER"/>
    <property type="match status" value="1"/>
</dbReference>
<evidence type="ECO:0000259" key="10">
    <source>
        <dbReference type="PROSITE" id="PS52004"/>
    </source>
</evidence>
<keyword evidence="2" id="KW-0597">Phosphoprotein</keyword>
<accession>A0A8H6E7G7</accession>
<dbReference type="PANTHER" id="PTHR43775">
    <property type="entry name" value="FATTY ACID SYNTHASE"/>
    <property type="match status" value="1"/>
</dbReference>
<dbReference type="Pfam" id="PF00109">
    <property type="entry name" value="ketoacyl-synt"/>
    <property type="match status" value="1"/>
</dbReference>
<dbReference type="Gene3D" id="3.40.47.10">
    <property type="match status" value="1"/>
</dbReference>
<evidence type="ECO:0000256" key="2">
    <source>
        <dbReference type="ARBA" id="ARBA00022553"/>
    </source>
</evidence>
<evidence type="ECO:0000259" key="9">
    <source>
        <dbReference type="PROSITE" id="PS50075"/>
    </source>
</evidence>
<gene>
    <name evidence="12" type="ORF">ETB97_011846</name>
</gene>
<dbReference type="Gene3D" id="1.10.1200.10">
    <property type="entry name" value="ACP-like"/>
    <property type="match status" value="1"/>
</dbReference>
<dbReference type="SMART" id="SM00823">
    <property type="entry name" value="PKS_PP"/>
    <property type="match status" value="1"/>
</dbReference>
<dbReference type="InterPro" id="IPR014031">
    <property type="entry name" value="Ketoacyl_synth_C"/>
</dbReference>
<dbReference type="InterPro" id="IPR016035">
    <property type="entry name" value="Acyl_Trfase/lysoPLipase"/>
</dbReference>
<dbReference type="GO" id="GO:0031177">
    <property type="term" value="F:phosphopantetheine binding"/>
    <property type="evidence" value="ECO:0007669"/>
    <property type="project" value="InterPro"/>
</dbReference>
<dbReference type="Gene3D" id="3.40.366.10">
    <property type="entry name" value="Malonyl-Coenzyme A Acyl Carrier Protein, domain 2"/>
    <property type="match status" value="1"/>
</dbReference>
<dbReference type="Pfam" id="PF13602">
    <property type="entry name" value="ADH_zinc_N_2"/>
    <property type="match status" value="1"/>
</dbReference>
<dbReference type="InterPro" id="IPR049551">
    <property type="entry name" value="PKS_DH_C"/>
</dbReference>
<feature type="domain" description="Ketosynthase family 3 (KS3)" evidence="10">
    <location>
        <begin position="13"/>
        <end position="440"/>
    </location>
</feature>
<dbReference type="InterPro" id="IPR001227">
    <property type="entry name" value="Ac_transferase_dom_sf"/>
</dbReference>
<dbReference type="Pfam" id="PF08242">
    <property type="entry name" value="Methyltransf_12"/>
    <property type="match status" value="1"/>
</dbReference>
<comment type="caution">
    <text evidence="12">The sequence shown here is derived from an EMBL/GenBank/DDBJ whole genome shotgun (WGS) entry which is preliminary data.</text>
</comment>
<dbReference type="PROSITE" id="PS00012">
    <property type="entry name" value="PHOSPHOPANTETHEINE"/>
    <property type="match status" value="1"/>
</dbReference>
<feature type="domain" description="PKS/mFAS DH" evidence="11">
    <location>
        <begin position="957"/>
        <end position="1279"/>
    </location>
</feature>
<feature type="region of interest" description="C-terminal hotdog fold" evidence="8">
    <location>
        <begin position="1123"/>
        <end position="1279"/>
    </location>
</feature>
<dbReference type="InterPro" id="IPR014030">
    <property type="entry name" value="Ketoacyl_synth_N"/>
</dbReference>
<evidence type="ECO:0000256" key="3">
    <source>
        <dbReference type="ARBA" id="ARBA00022679"/>
    </source>
</evidence>
<evidence type="ECO:0000259" key="11">
    <source>
        <dbReference type="PROSITE" id="PS52019"/>
    </source>
</evidence>
<evidence type="ECO:0000256" key="1">
    <source>
        <dbReference type="ARBA" id="ARBA00022450"/>
    </source>
</evidence>
<keyword evidence="6" id="KW-0511">Multifunctional enzyme</keyword>
<dbReference type="SMART" id="SM00822">
    <property type="entry name" value="PKS_KR"/>
    <property type="match status" value="1"/>
</dbReference>
<evidence type="ECO:0000256" key="5">
    <source>
        <dbReference type="ARBA" id="ARBA00023002"/>
    </source>
</evidence>
<dbReference type="PROSITE" id="PS52019">
    <property type="entry name" value="PKS_MFAS_DH"/>
    <property type="match status" value="1"/>
</dbReference>
<dbReference type="Pfam" id="PF21089">
    <property type="entry name" value="PKS_DH_N"/>
    <property type="match status" value="1"/>
</dbReference>
<dbReference type="GO" id="GO:0004315">
    <property type="term" value="F:3-oxoacyl-[acyl-carrier-protein] synthase activity"/>
    <property type="evidence" value="ECO:0007669"/>
    <property type="project" value="InterPro"/>
</dbReference>
<protein>
    <submittedName>
        <fullName evidence="12">Uncharacterized protein</fullName>
    </submittedName>
</protein>
<dbReference type="SUPFAM" id="SSF53335">
    <property type="entry name" value="S-adenosyl-L-methionine-dependent methyltransferases"/>
    <property type="match status" value="1"/>
</dbReference>
<keyword evidence="13" id="KW-1185">Reference proteome</keyword>
<dbReference type="InterPro" id="IPR020841">
    <property type="entry name" value="PKS_Beta-ketoAc_synthase_dom"/>
</dbReference>
<dbReference type="EMBL" id="SPNV01000077">
    <property type="protein sequence ID" value="KAF5862322.1"/>
    <property type="molecule type" value="Genomic_DNA"/>
</dbReference>
<feature type="active site" description="Proton acceptor; for dehydratase activity" evidence="8">
    <location>
        <position position="989"/>
    </location>
</feature>
<dbReference type="GO" id="GO:1901336">
    <property type="term" value="P:lactone biosynthetic process"/>
    <property type="evidence" value="ECO:0007669"/>
    <property type="project" value="UniProtKB-ARBA"/>
</dbReference>
<dbReference type="Gene3D" id="3.10.129.110">
    <property type="entry name" value="Polyketide synthase dehydratase"/>
    <property type="match status" value="1"/>
</dbReference>
<organism evidence="12 13">
    <name type="scientific">Petromyces alliaceus</name>
    <name type="common">Aspergillus alliaceus</name>
    <dbReference type="NCBI Taxonomy" id="209559"/>
    <lineage>
        <taxon>Eukaryota</taxon>
        <taxon>Fungi</taxon>
        <taxon>Dikarya</taxon>
        <taxon>Ascomycota</taxon>
        <taxon>Pezizomycotina</taxon>
        <taxon>Eurotiomycetes</taxon>
        <taxon>Eurotiomycetidae</taxon>
        <taxon>Eurotiales</taxon>
        <taxon>Aspergillaceae</taxon>
        <taxon>Aspergillus</taxon>
        <taxon>Aspergillus subgen. Circumdati</taxon>
    </lineage>
</organism>
<dbReference type="InterPro" id="IPR020843">
    <property type="entry name" value="ER"/>
</dbReference>
<dbReference type="SMART" id="SM00829">
    <property type="entry name" value="PKS_ER"/>
    <property type="match status" value="1"/>
</dbReference>
<evidence type="ECO:0000256" key="6">
    <source>
        <dbReference type="ARBA" id="ARBA00023268"/>
    </source>
</evidence>
<dbReference type="SUPFAM" id="SSF51735">
    <property type="entry name" value="NAD(P)-binding Rossmann-fold domains"/>
    <property type="match status" value="2"/>
</dbReference>
<dbReference type="InterPro" id="IPR016036">
    <property type="entry name" value="Malonyl_transacylase_ACP-bd"/>
</dbReference>
<name>A0A8H6E7G7_PETAA</name>
<dbReference type="SMART" id="SM00827">
    <property type="entry name" value="PKS_AT"/>
    <property type="match status" value="1"/>
</dbReference>
<dbReference type="InterPro" id="IPR020806">
    <property type="entry name" value="PKS_PP-bd"/>
</dbReference>
<dbReference type="Pfam" id="PF14765">
    <property type="entry name" value="PS-DH"/>
    <property type="match status" value="1"/>
</dbReference>
<evidence type="ECO:0000256" key="7">
    <source>
        <dbReference type="ARBA" id="ARBA00023315"/>
    </source>
</evidence>
<reference evidence="12 13" key="1">
    <citation type="submission" date="2019-04" db="EMBL/GenBank/DDBJ databases">
        <title>Aspergillus burnettii sp. nov., novel species from soil in southeast Queensland.</title>
        <authorList>
            <person name="Gilchrist C.L.M."/>
            <person name="Pitt J.I."/>
            <person name="Lange L."/>
            <person name="Lacey H.J."/>
            <person name="Vuong D."/>
            <person name="Midgley D.J."/>
            <person name="Greenfield P."/>
            <person name="Bradbury M."/>
            <person name="Lacey E."/>
            <person name="Busk P.K."/>
            <person name="Pilgaard B."/>
            <person name="Chooi Y.H."/>
            <person name="Piggott A.M."/>
        </authorList>
    </citation>
    <scope>NUCLEOTIDE SEQUENCE [LARGE SCALE GENOMIC DNA]</scope>
    <source>
        <strain evidence="12 13">FRR 5400</strain>
    </source>
</reference>